<evidence type="ECO:0000313" key="1">
    <source>
        <dbReference type="EMBL" id="KAI9377476.1"/>
    </source>
</evidence>
<accession>A0ACC0RJN2</accession>
<reference evidence="1 2" key="1">
    <citation type="journal article" date="2006" name="Science">
        <title>The genome of black cottonwood, Populus trichocarpa (Torr. &amp; Gray).</title>
        <authorList>
            <person name="Tuskan G.A."/>
            <person name="Difazio S."/>
            <person name="Jansson S."/>
            <person name="Bohlmann J."/>
            <person name="Grigoriev I."/>
            <person name="Hellsten U."/>
            <person name="Putnam N."/>
            <person name="Ralph S."/>
            <person name="Rombauts S."/>
            <person name="Salamov A."/>
            <person name="Schein J."/>
            <person name="Sterck L."/>
            <person name="Aerts A."/>
            <person name="Bhalerao R.R."/>
            <person name="Bhalerao R.P."/>
            <person name="Blaudez D."/>
            <person name="Boerjan W."/>
            <person name="Brun A."/>
            <person name="Brunner A."/>
            <person name="Busov V."/>
            <person name="Campbell M."/>
            <person name="Carlson J."/>
            <person name="Chalot M."/>
            <person name="Chapman J."/>
            <person name="Chen G.L."/>
            <person name="Cooper D."/>
            <person name="Coutinho P.M."/>
            <person name="Couturier J."/>
            <person name="Covert S."/>
            <person name="Cronk Q."/>
            <person name="Cunningham R."/>
            <person name="Davis J."/>
            <person name="Degroeve S."/>
            <person name="Dejardin A."/>
            <person name="Depamphilis C."/>
            <person name="Detter J."/>
            <person name="Dirks B."/>
            <person name="Dubchak I."/>
            <person name="Duplessis S."/>
            <person name="Ehlting J."/>
            <person name="Ellis B."/>
            <person name="Gendler K."/>
            <person name="Goodstein D."/>
            <person name="Gribskov M."/>
            <person name="Grimwood J."/>
            <person name="Groover A."/>
            <person name="Gunter L."/>
            <person name="Hamberger B."/>
            <person name="Heinze B."/>
            <person name="Helariutta Y."/>
            <person name="Henrissat B."/>
            <person name="Holligan D."/>
            <person name="Holt R."/>
            <person name="Huang W."/>
            <person name="Islam-Faridi N."/>
            <person name="Jones S."/>
            <person name="Jones-Rhoades M."/>
            <person name="Jorgensen R."/>
            <person name="Joshi C."/>
            <person name="Kangasjarvi J."/>
            <person name="Karlsson J."/>
            <person name="Kelleher C."/>
            <person name="Kirkpatrick R."/>
            <person name="Kirst M."/>
            <person name="Kohler A."/>
            <person name="Kalluri U."/>
            <person name="Larimer F."/>
            <person name="Leebens-Mack J."/>
            <person name="Leple J.C."/>
            <person name="Locascio P."/>
            <person name="Lou Y."/>
            <person name="Lucas S."/>
            <person name="Martin F."/>
            <person name="Montanini B."/>
            <person name="Napoli C."/>
            <person name="Nelson D.R."/>
            <person name="Nelson C."/>
            <person name="Nieminen K."/>
            <person name="Nilsson O."/>
            <person name="Pereda V."/>
            <person name="Peter G."/>
            <person name="Philippe R."/>
            <person name="Pilate G."/>
            <person name="Poliakov A."/>
            <person name="Razumovskaya J."/>
            <person name="Richardson P."/>
            <person name="Rinaldi C."/>
            <person name="Ritland K."/>
            <person name="Rouze P."/>
            <person name="Ryaboy D."/>
            <person name="Schmutz J."/>
            <person name="Schrader J."/>
            <person name="Segerman B."/>
            <person name="Shin H."/>
            <person name="Siddiqui A."/>
            <person name="Sterky F."/>
            <person name="Terry A."/>
            <person name="Tsai C.J."/>
            <person name="Uberbacher E."/>
            <person name="Unneberg P."/>
            <person name="Vahala J."/>
            <person name="Wall K."/>
            <person name="Wessler S."/>
            <person name="Yang G."/>
            <person name="Yin T."/>
            <person name="Douglas C."/>
            <person name="Marra M."/>
            <person name="Sandberg G."/>
            <person name="Van de Peer Y."/>
            <person name="Rokhsar D."/>
        </authorList>
    </citation>
    <scope>NUCLEOTIDE SEQUENCE [LARGE SCALE GENOMIC DNA]</scope>
    <source>
        <strain evidence="2">cv. Nisqually</strain>
    </source>
</reference>
<name>A0ACC0RJN2_POPTR</name>
<dbReference type="EMBL" id="CM009308">
    <property type="protein sequence ID" value="KAI9377476.1"/>
    <property type="molecule type" value="Genomic_DNA"/>
</dbReference>
<gene>
    <name evidence="1" type="ORF">POPTR_019G069200v4</name>
</gene>
<sequence>MAATSSRCNTTSPPFSPTQNNCKWTYHVFLSFRGEDTRKNFTGHLYSGLSRFKLLVFKDDEKLEKGKVIAPELLKAIEQSMFSVIVLSKNYASSSWCLDELAKIIECGDQKGQKIFPVFYDVEPSDVRKQTGSFQDDFAKHEEKYRENIDKVRKWRAAMTQVANLSGWTSKNRNESEIIEEIVQKIDYELSQTFSSVSEDLVGIDSRVRVVSDMLFGGQNDVRIIGICGMGGIGKSTIARVVYDKIRCEFEGSCFLANVREGFEKHGAVPLQKQLLSEILREKSPKIWDPEKGIAEIKNRLQNRKVLVILDDVDNLKQLHFLAVDWKWFLPGSRIIITSRDKNLLSTHAVDGIYEAEELNDDDALVLLSRKAFKKDQPIEGYWELCKSVLGHARGLPLAARVLGSSLCGRSMDFWESFIKRLNEIPNRDVMAVLKLSFDGLEELEKKIFLDIACFFKGMNKDQVTRILNQCGFHANYGIQILQDKSLICVSNDTLSMHDLLQAMGREVVRQESTAEPGRRSRLWASKDVFHVLGKNTGTEEIESIALDWPNPEDVEGTMLKTKRSAWNTGVFSKMSRLRLLRIRNACFDSGPEYLSNELRFLEWRNYPSKSLPSCFQPENLVEVHMCYSNLRQRWLGNKQILDSLKVVDLSYSEYLTKTPDFTGIPNLERLILKGCRRLSEVHSSIGHHNKLIYVNLIDCKSLTSLPSRISGLKLLEELHLSGCSKLKEFPEIVGNKKCLRKLCLDQTSIEELPLSIQYLVGLISLSLKDCKKLARLPSSINGLKSLKTLHLSGCSELDNLPENLGQLECLNELDVSGTAIREPPVSIFSLKNLKKLSFHGCAESSRSTTNILQRLMFPLMPRKRATSTTLVLPSLSGLSSLTKLDLSNCNLGEGAVPNDIGYLSSLRHLDLSCNKFVSLPTSIDQLSGLQFLRMEDCKMLQSLPELPSNLEEFRVNGCTSLEKMQFSRKLCQLNYLRYLFINCWRLSESDCWNNMFPTLLRKCFQGPPNLIESFSVIIPGSEIPTWFSHQSEGSSVSVQTPPHSHENDEWLGYAVCASLGYPDFPPNVFRSPMQCFFNGDGNESESIYVRLKPCEILSDHLWFLYFPSRFKRFDRHVRFRFEDNCSQTKVIKCGVRLVYQQDVEELNRMTNLYENSTFEGVDECFQESGGALVKRLGHTNDVGEASGSVSSDEQPPTKKLKQI</sequence>
<comment type="caution">
    <text evidence="1">The sequence shown here is derived from an EMBL/GenBank/DDBJ whole genome shotgun (WGS) entry which is preliminary data.</text>
</comment>
<dbReference type="Proteomes" id="UP000006729">
    <property type="component" value="Chromosome 19"/>
</dbReference>
<protein>
    <submittedName>
        <fullName evidence="1">Uncharacterized protein</fullName>
    </submittedName>
</protein>
<proteinExistence type="predicted"/>
<keyword evidence="2" id="KW-1185">Reference proteome</keyword>
<organism evidence="1 2">
    <name type="scientific">Populus trichocarpa</name>
    <name type="common">Western balsam poplar</name>
    <name type="synonym">Populus balsamifera subsp. trichocarpa</name>
    <dbReference type="NCBI Taxonomy" id="3694"/>
    <lineage>
        <taxon>Eukaryota</taxon>
        <taxon>Viridiplantae</taxon>
        <taxon>Streptophyta</taxon>
        <taxon>Embryophyta</taxon>
        <taxon>Tracheophyta</taxon>
        <taxon>Spermatophyta</taxon>
        <taxon>Magnoliopsida</taxon>
        <taxon>eudicotyledons</taxon>
        <taxon>Gunneridae</taxon>
        <taxon>Pentapetalae</taxon>
        <taxon>rosids</taxon>
        <taxon>fabids</taxon>
        <taxon>Malpighiales</taxon>
        <taxon>Salicaceae</taxon>
        <taxon>Saliceae</taxon>
        <taxon>Populus</taxon>
    </lineage>
</organism>
<evidence type="ECO:0000313" key="2">
    <source>
        <dbReference type="Proteomes" id="UP000006729"/>
    </source>
</evidence>